<protein>
    <submittedName>
        <fullName evidence="1">Uncharacterized protein</fullName>
    </submittedName>
</protein>
<comment type="caution">
    <text evidence="1">The sequence shown here is derived from an EMBL/GenBank/DDBJ whole genome shotgun (WGS) entry which is preliminary data.</text>
</comment>
<evidence type="ECO:0000313" key="2">
    <source>
        <dbReference type="Proteomes" id="UP000027238"/>
    </source>
</evidence>
<evidence type="ECO:0000313" key="1">
    <source>
        <dbReference type="EMBL" id="KDN65575.1"/>
    </source>
</evidence>
<proteinExistence type="predicted"/>
<dbReference type="Pfam" id="PF11578">
    <property type="entry name" value="DUF3237"/>
    <property type="match status" value="1"/>
</dbReference>
<dbReference type="HOGENOM" id="CLU_096872_1_0_1"/>
<name>A0A066XHR2_COLSU</name>
<accession>A0A066XHR2</accession>
<dbReference type="OrthoDB" id="2544694at2759"/>
<dbReference type="AlphaFoldDB" id="A0A066XHR2"/>
<organism evidence="1 2">
    <name type="scientific">Colletotrichum sublineola</name>
    <name type="common">Sorghum anthracnose fungus</name>
    <dbReference type="NCBI Taxonomy" id="1173701"/>
    <lineage>
        <taxon>Eukaryota</taxon>
        <taxon>Fungi</taxon>
        <taxon>Dikarya</taxon>
        <taxon>Ascomycota</taxon>
        <taxon>Pezizomycotina</taxon>
        <taxon>Sordariomycetes</taxon>
        <taxon>Hypocreomycetidae</taxon>
        <taxon>Glomerellales</taxon>
        <taxon>Glomerellaceae</taxon>
        <taxon>Colletotrichum</taxon>
        <taxon>Colletotrichum graminicola species complex</taxon>
    </lineage>
</organism>
<gene>
    <name evidence="1" type="ORF">CSUB01_03597</name>
</gene>
<keyword evidence="2" id="KW-1185">Reference proteome</keyword>
<dbReference type="Proteomes" id="UP000027238">
    <property type="component" value="Unassembled WGS sequence"/>
</dbReference>
<dbReference type="Gene3D" id="2.40.160.20">
    <property type="match status" value="1"/>
</dbReference>
<sequence>MSNFPKLIPAFTVQVRGTPLPPLYHPKLNSKHALLLPLPSLQILFSDIQKPQRLCPEWPFTSRTDPHPLQIHLDAPTQIGVVAVGSSQFHAAFLPNTGLLRSEPDYPIKVDAVFVHGADYLRGDPDGHYVRLEVSSVLKDKATGAAIRFDYTGTIDVSGPAGTVLKGLPGAKTTDFGDACECPFSGPERRQKIIAWPDTDTYVVTHAKFETGHEALREIQNKVYVGSGRFVVEEGKPVVVEYKISEVAA</sequence>
<reference evidence="2" key="1">
    <citation type="journal article" date="2014" name="Genome Announc.">
        <title>Draft genome sequence of Colletotrichum sublineola, a destructive pathogen of cultivated sorghum.</title>
        <authorList>
            <person name="Baroncelli R."/>
            <person name="Sanz-Martin J.M."/>
            <person name="Rech G.E."/>
            <person name="Sukno S.A."/>
            <person name="Thon M.R."/>
        </authorList>
    </citation>
    <scope>NUCLEOTIDE SEQUENCE [LARGE SCALE GENOMIC DNA]</scope>
    <source>
        <strain evidence="2">TX430BB</strain>
    </source>
</reference>
<dbReference type="EMBL" id="JMSE01001024">
    <property type="protein sequence ID" value="KDN65575.1"/>
    <property type="molecule type" value="Genomic_DNA"/>
</dbReference>
<dbReference type="eggNOG" id="ENOG502S915">
    <property type="taxonomic scope" value="Eukaryota"/>
</dbReference>